<dbReference type="InterPro" id="IPR050363">
    <property type="entry name" value="MIP/Aquaporin"/>
</dbReference>
<dbReference type="PANTHER" id="PTHR43829">
    <property type="entry name" value="AQUAPORIN OR AQUAGLYCEROPORIN RELATED"/>
    <property type="match status" value="1"/>
</dbReference>
<evidence type="ECO:0000256" key="1">
    <source>
        <dbReference type="ARBA" id="ARBA00004141"/>
    </source>
</evidence>
<dbReference type="Proteomes" id="UP001209570">
    <property type="component" value="Unassembled WGS sequence"/>
</dbReference>
<dbReference type="PRINTS" id="PR02019">
    <property type="entry name" value="AQUAPORIN7"/>
</dbReference>
<evidence type="ECO:0000256" key="6">
    <source>
        <dbReference type="ARBA" id="ARBA00023136"/>
    </source>
</evidence>
<keyword evidence="5 9" id="KW-1133">Transmembrane helix</keyword>
<dbReference type="SUPFAM" id="SSF81338">
    <property type="entry name" value="Aquaporin-like"/>
    <property type="match status" value="1"/>
</dbReference>
<feature type="transmembrane region" description="Helical" evidence="9">
    <location>
        <begin position="170"/>
        <end position="190"/>
    </location>
</feature>
<gene>
    <name evidence="10" type="ORF">P43SY_001568</name>
</gene>
<dbReference type="EMBL" id="JAKCXM010000081">
    <property type="protein sequence ID" value="KAJ0403460.1"/>
    <property type="molecule type" value="Genomic_DNA"/>
</dbReference>
<evidence type="ECO:0000256" key="9">
    <source>
        <dbReference type="SAM" id="Phobius"/>
    </source>
</evidence>
<evidence type="ECO:0000256" key="7">
    <source>
        <dbReference type="RuleBase" id="RU000477"/>
    </source>
</evidence>
<dbReference type="GO" id="GO:0015254">
    <property type="term" value="F:glycerol channel activity"/>
    <property type="evidence" value="ECO:0007669"/>
    <property type="project" value="TreeGrafter"/>
</dbReference>
<dbReference type="GO" id="GO:0005886">
    <property type="term" value="C:plasma membrane"/>
    <property type="evidence" value="ECO:0007669"/>
    <property type="project" value="TreeGrafter"/>
</dbReference>
<keyword evidence="6 9" id="KW-0472">Membrane</keyword>
<dbReference type="PROSITE" id="PS00221">
    <property type="entry name" value="MIP"/>
    <property type="match status" value="1"/>
</dbReference>
<evidence type="ECO:0000313" key="10">
    <source>
        <dbReference type="EMBL" id="KAJ0403460.1"/>
    </source>
</evidence>
<feature type="transmembrane region" description="Helical" evidence="9">
    <location>
        <begin position="202"/>
        <end position="225"/>
    </location>
</feature>
<comment type="subcellular location">
    <subcellularLocation>
        <location evidence="1">Membrane</location>
        <topology evidence="1">Multi-pass membrane protein</topology>
    </subcellularLocation>
</comment>
<feature type="transmembrane region" description="Helical" evidence="9">
    <location>
        <begin position="118"/>
        <end position="139"/>
    </location>
</feature>
<dbReference type="InterPro" id="IPR023271">
    <property type="entry name" value="Aquaporin-like"/>
</dbReference>
<evidence type="ECO:0000313" key="11">
    <source>
        <dbReference type="Proteomes" id="UP001209570"/>
    </source>
</evidence>
<reference evidence="10" key="1">
    <citation type="submission" date="2021-12" db="EMBL/GenBank/DDBJ databases">
        <title>Prjna785345.</title>
        <authorList>
            <person name="Rujirawat T."/>
            <person name="Krajaejun T."/>
        </authorList>
    </citation>
    <scope>NUCLEOTIDE SEQUENCE</scope>
    <source>
        <strain evidence="10">Pi057C3</strain>
    </source>
</reference>
<evidence type="ECO:0000256" key="8">
    <source>
        <dbReference type="SAM" id="MobiDB-lite"/>
    </source>
</evidence>
<comment type="similarity">
    <text evidence="2 7">Belongs to the MIP/aquaporin (TC 1.A.8) family.</text>
</comment>
<comment type="caution">
    <text evidence="10">The sequence shown here is derived from an EMBL/GenBank/DDBJ whole genome shotgun (WGS) entry which is preliminary data.</text>
</comment>
<protein>
    <recommendedName>
        <fullName evidence="12">Aquaporin</fullName>
    </recommendedName>
</protein>
<keyword evidence="11" id="KW-1185">Reference proteome</keyword>
<organism evidence="10 11">
    <name type="scientific">Pythium insidiosum</name>
    <name type="common">Pythiosis disease agent</name>
    <dbReference type="NCBI Taxonomy" id="114742"/>
    <lineage>
        <taxon>Eukaryota</taxon>
        <taxon>Sar</taxon>
        <taxon>Stramenopiles</taxon>
        <taxon>Oomycota</taxon>
        <taxon>Peronosporomycetes</taxon>
        <taxon>Pythiales</taxon>
        <taxon>Pythiaceae</taxon>
        <taxon>Pythium</taxon>
    </lineage>
</organism>
<feature type="transmembrane region" description="Helical" evidence="9">
    <location>
        <begin position="46"/>
        <end position="65"/>
    </location>
</feature>
<evidence type="ECO:0000256" key="4">
    <source>
        <dbReference type="ARBA" id="ARBA00022692"/>
    </source>
</evidence>
<evidence type="ECO:0000256" key="5">
    <source>
        <dbReference type="ARBA" id="ARBA00022989"/>
    </source>
</evidence>
<evidence type="ECO:0008006" key="12">
    <source>
        <dbReference type="Google" id="ProtNLM"/>
    </source>
</evidence>
<proteinExistence type="inferred from homology"/>
<dbReference type="InterPro" id="IPR000425">
    <property type="entry name" value="MIP"/>
</dbReference>
<feature type="transmembrane region" description="Helical" evidence="9">
    <location>
        <begin position="252"/>
        <end position="275"/>
    </location>
</feature>
<evidence type="ECO:0000256" key="3">
    <source>
        <dbReference type="ARBA" id="ARBA00022448"/>
    </source>
</evidence>
<accession>A0AAD5LM88</accession>
<dbReference type="CDD" id="cd00333">
    <property type="entry name" value="MIP"/>
    <property type="match status" value="1"/>
</dbReference>
<feature type="region of interest" description="Disordered" evidence="8">
    <location>
        <begin position="1"/>
        <end position="34"/>
    </location>
</feature>
<dbReference type="Pfam" id="PF00230">
    <property type="entry name" value="MIP"/>
    <property type="match status" value="1"/>
</dbReference>
<dbReference type="Gene3D" id="1.20.1080.10">
    <property type="entry name" value="Glycerol uptake facilitator protein"/>
    <property type="match status" value="1"/>
</dbReference>
<feature type="transmembrane region" description="Helical" evidence="9">
    <location>
        <begin position="71"/>
        <end position="97"/>
    </location>
</feature>
<dbReference type="InterPro" id="IPR022357">
    <property type="entry name" value="MIP_CS"/>
</dbReference>
<evidence type="ECO:0000256" key="2">
    <source>
        <dbReference type="ARBA" id="ARBA00006175"/>
    </source>
</evidence>
<keyword evidence="4 7" id="KW-0812">Transmembrane</keyword>
<name>A0AAD5LM88_PYTIN</name>
<dbReference type="NCBIfam" id="TIGR00861">
    <property type="entry name" value="MIP"/>
    <property type="match status" value="1"/>
</dbReference>
<dbReference type="PANTHER" id="PTHR43829:SF9">
    <property type="entry name" value="AQUAPORIN-9"/>
    <property type="match status" value="1"/>
</dbReference>
<sequence length="284" mass="31001">MASKEESRMSAVEEGQPKNGYTNLEDDHTKPASGVSPLTRECLAEFFGTFVMMCFGLGVNSQVVVSGLGNGIYLSINICWGIAVMMGIHVAGGVSGAHLNPAVSFALAVFKRFPAYKFLPYVAAQMLGSFCAAVCIYVLNYQNYNVFDPERTKTGNLWGTLPNPNVNTFAQMYTEFFATAMLMVGVFCLGDSANKPASGTGVPVHFMYLIWGIGMAFGWNTGYAINPARDFAPRLFTWMAGWGSAVFTKGPYYFWIPIVMPMIGGVFGGGLYKVFIENHHPKQN</sequence>
<keyword evidence="3 7" id="KW-0813">Transport</keyword>
<dbReference type="AlphaFoldDB" id="A0AAD5LM88"/>
<dbReference type="GO" id="GO:0015250">
    <property type="term" value="F:water channel activity"/>
    <property type="evidence" value="ECO:0007669"/>
    <property type="project" value="TreeGrafter"/>
</dbReference>
<dbReference type="PRINTS" id="PR00783">
    <property type="entry name" value="MINTRINSICP"/>
</dbReference>